<accession>A0ACB8E0K2</accession>
<organism evidence="1 2">
    <name type="scientific">Dermacentor silvarum</name>
    <name type="common">Tick</name>
    <dbReference type="NCBI Taxonomy" id="543639"/>
    <lineage>
        <taxon>Eukaryota</taxon>
        <taxon>Metazoa</taxon>
        <taxon>Ecdysozoa</taxon>
        <taxon>Arthropoda</taxon>
        <taxon>Chelicerata</taxon>
        <taxon>Arachnida</taxon>
        <taxon>Acari</taxon>
        <taxon>Parasitiformes</taxon>
        <taxon>Ixodida</taxon>
        <taxon>Ixodoidea</taxon>
        <taxon>Ixodidae</taxon>
        <taxon>Rhipicephalinae</taxon>
        <taxon>Dermacentor</taxon>
    </lineage>
</organism>
<protein>
    <submittedName>
        <fullName evidence="1">Uncharacterized protein</fullName>
    </submittedName>
</protein>
<evidence type="ECO:0000313" key="2">
    <source>
        <dbReference type="Proteomes" id="UP000821865"/>
    </source>
</evidence>
<keyword evidence="2" id="KW-1185">Reference proteome</keyword>
<proteinExistence type="predicted"/>
<comment type="caution">
    <text evidence="1">The sequence shown here is derived from an EMBL/GenBank/DDBJ whole genome shotgun (WGS) entry which is preliminary data.</text>
</comment>
<gene>
    <name evidence="1" type="ORF">HPB49_012917</name>
</gene>
<dbReference type="Proteomes" id="UP000821865">
    <property type="component" value="Chromosome 1"/>
</dbReference>
<reference evidence="1" key="1">
    <citation type="submission" date="2020-05" db="EMBL/GenBank/DDBJ databases">
        <title>Large-scale comparative analyses of tick genomes elucidate their genetic diversity and vector capacities.</title>
        <authorList>
            <person name="Jia N."/>
            <person name="Wang J."/>
            <person name="Shi W."/>
            <person name="Du L."/>
            <person name="Sun Y."/>
            <person name="Zhan W."/>
            <person name="Jiang J."/>
            <person name="Wang Q."/>
            <person name="Zhang B."/>
            <person name="Ji P."/>
            <person name="Sakyi L.B."/>
            <person name="Cui X."/>
            <person name="Yuan T."/>
            <person name="Jiang B."/>
            <person name="Yang W."/>
            <person name="Lam T.T.-Y."/>
            <person name="Chang Q."/>
            <person name="Ding S."/>
            <person name="Wang X."/>
            <person name="Zhu J."/>
            <person name="Ruan X."/>
            <person name="Zhao L."/>
            <person name="Wei J."/>
            <person name="Que T."/>
            <person name="Du C."/>
            <person name="Cheng J."/>
            <person name="Dai P."/>
            <person name="Han X."/>
            <person name="Huang E."/>
            <person name="Gao Y."/>
            <person name="Liu J."/>
            <person name="Shao H."/>
            <person name="Ye R."/>
            <person name="Li L."/>
            <person name="Wei W."/>
            <person name="Wang X."/>
            <person name="Wang C."/>
            <person name="Yang T."/>
            <person name="Huo Q."/>
            <person name="Li W."/>
            <person name="Guo W."/>
            <person name="Chen H."/>
            <person name="Zhou L."/>
            <person name="Ni X."/>
            <person name="Tian J."/>
            <person name="Zhou Y."/>
            <person name="Sheng Y."/>
            <person name="Liu T."/>
            <person name="Pan Y."/>
            <person name="Xia L."/>
            <person name="Li J."/>
            <person name="Zhao F."/>
            <person name="Cao W."/>
        </authorList>
    </citation>
    <scope>NUCLEOTIDE SEQUENCE</scope>
    <source>
        <strain evidence="1">Dsil-2018</strain>
    </source>
</reference>
<name>A0ACB8E0K2_DERSI</name>
<dbReference type="EMBL" id="CM023470">
    <property type="protein sequence ID" value="KAH7980051.1"/>
    <property type="molecule type" value="Genomic_DNA"/>
</dbReference>
<sequence>MSLFFGSSHERFLKALFVELVQGDTGLINAHKLHRALTITITYHRYRVISRKTTSMLMKLVDRDHPGILTKEQFFHLHRVVVCLWKSFIDYDRNNSGWIRRADIRAAMASVNLQLTDDQVNEVLGSDRRRVWITLDYYLQLCATCMLYR</sequence>
<evidence type="ECO:0000313" key="1">
    <source>
        <dbReference type="EMBL" id="KAH7980051.1"/>
    </source>
</evidence>